<dbReference type="OrthoDB" id="56303at2157"/>
<keyword evidence="1 6" id="KW-0963">Cytoplasm</keyword>
<dbReference type="Gene3D" id="3.30.1280.10">
    <property type="entry name" value="Phosphoribosylformylglycinamidine synthase subunit PurS"/>
    <property type="match status" value="1"/>
</dbReference>
<comment type="subcellular location">
    <subcellularLocation>
        <location evidence="6">Cytoplasm</location>
    </subcellularLocation>
</comment>
<comment type="catalytic activity">
    <reaction evidence="6">
        <text>N(2)-formyl-N(1)-(5-phospho-beta-D-ribosyl)glycinamide + L-glutamine + ATP + H2O = 2-formamido-N(1)-(5-O-phospho-beta-D-ribosyl)acetamidine + L-glutamate + ADP + phosphate + H(+)</text>
        <dbReference type="Rhea" id="RHEA:17129"/>
        <dbReference type="ChEBI" id="CHEBI:15377"/>
        <dbReference type="ChEBI" id="CHEBI:15378"/>
        <dbReference type="ChEBI" id="CHEBI:29985"/>
        <dbReference type="ChEBI" id="CHEBI:30616"/>
        <dbReference type="ChEBI" id="CHEBI:43474"/>
        <dbReference type="ChEBI" id="CHEBI:58359"/>
        <dbReference type="ChEBI" id="CHEBI:147286"/>
        <dbReference type="ChEBI" id="CHEBI:147287"/>
        <dbReference type="ChEBI" id="CHEBI:456216"/>
        <dbReference type="EC" id="6.3.5.3"/>
    </reaction>
</comment>
<dbReference type="PANTHER" id="PTHR34696">
    <property type="entry name" value="PHOSPHORIBOSYLFORMYLGLYCINAMIDINE SYNTHASE SUBUNIT PURS"/>
    <property type="match status" value="1"/>
</dbReference>
<reference evidence="7" key="1">
    <citation type="submission" date="2014-12" db="EMBL/GenBank/DDBJ databases">
        <authorList>
            <person name="Huang H.-H."/>
            <person name="Chen S.-C."/>
            <person name="Lai M.-C."/>
        </authorList>
    </citation>
    <scope>NUCLEOTIDE SEQUENCE</scope>
    <source>
        <strain evidence="7">K1F9705b</strain>
    </source>
</reference>
<evidence type="ECO:0000256" key="2">
    <source>
        <dbReference type="ARBA" id="ARBA00022598"/>
    </source>
</evidence>
<accession>A0A8J7WAM3</accession>
<dbReference type="UniPathway" id="UPA00074">
    <property type="reaction ID" value="UER00128"/>
</dbReference>
<evidence type="ECO:0000256" key="1">
    <source>
        <dbReference type="ARBA" id="ARBA00022490"/>
    </source>
</evidence>
<dbReference type="Proteomes" id="UP000730161">
    <property type="component" value="Unassembled WGS sequence"/>
</dbReference>
<comment type="similarity">
    <text evidence="6">Belongs to the PurS family.</text>
</comment>
<dbReference type="EC" id="6.3.5.3" evidence="6"/>
<keyword evidence="8" id="KW-1185">Reference proteome</keyword>
<dbReference type="InterPro" id="IPR036604">
    <property type="entry name" value="PurS-like_sf"/>
</dbReference>
<dbReference type="InterPro" id="IPR003850">
    <property type="entry name" value="PurS"/>
</dbReference>
<dbReference type="SUPFAM" id="SSF82697">
    <property type="entry name" value="PurS-like"/>
    <property type="match status" value="1"/>
</dbReference>
<evidence type="ECO:0000313" key="7">
    <source>
        <dbReference type="EMBL" id="MBR1369452.1"/>
    </source>
</evidence>
<gene>
    <name evidence="6" type="primary">purS</name>
    <name evidence="7" type="ORF">RJ53_08070</name>
</gene>
<organism evidence="7 8">
    <name type="scientific">Methanocalculus chunghsingensis</name>
    <dbReference type="NCBI Taxonomy" id="156457"/>
    <lineage>
        <taxon>Archaea</taxon>
        <taxon>Methanobacteriati</taxon>
        <taxon>Methanobacteriota</taxon>
        <taxon>Stenosarchaea group</taxon>
        <taxon>Methanomicrobia</taxon>
        <taxon>Methanomicrobiales</taxon>
        <taxon>Methanocalculaceae</taxon>
        <taxon>Methanocalculus</taxon>
    </lineage>
</organism>
<sequence length="80" mass="9071">MKFDLIITISLKEGMLNPEAGAIQRAIAHLGYTTDQVKTSDQFRITLDAEDKEKAEDIGRDICERLLANPVIHRYDIEVL</sequence>
<dbReference type="GO" id="GO:0005524">
    <property type="term" value="F:ATP binding"/>
    <property type="evidence" value="ECO:0007669"/>
    <property type="project" value="UniProtKB-UniRule"/>
</dbReference>
<evidence type="ECO:0000313" key="8">
    <source>
        <dbReference type="Proteomes" id="UP000730161"/>
    </source>
</evidence>
<comment type="function">
    <text evidence="6">Part of the phosphoribosylformylglycinamidine synthase complex involved in the purines biosynthetic pathway. Catalyzes the ATP-dependent conversion of formylglycinamide ribonucleotide (FGAR) and glutamine to yield formylglycinamidine ribonucleotide (FGAM) and glutamate. The FGAM synthase complex is composed of three subunits. PurQ produces an ammonia molecule by converting glutamine to glutamate. PurL transfers the ammonia molecule to FGAR to form FGAM in an ATP-dependent manner. PurS interacts with PurQ and PurL and is thought to assist in the transfer of the ammonia molecule from PurQ to PurL.</text>
</comment>
<dbReference type="HAMAP" id="MF_01926">
    <property type="entry name" value="PurS"/>
    <property type="match status" value="1"/>
</dbReference>
<dbReference type="GO" id="GO:0004642">
    <property type="term" value="F:phosphoribosylformylglycinamidine synthase activity"/>
    <property type="evidence" value="ECO:0007669"/>
    <property type="project" value="UniProtKB-UniRule"/>
</dbReference>
<keyword evidence="2 6" id="KW-0436">Ligase</keyword>
<comment type="caution">
    <text evidence="7">The sequence shown here is derived from an EMBL/GenBank/DDBJ whole genome shotgun (WGS) entry which is preliminary data.</text>
</comment>
<comment type="pathway">
    <text evidence="6">Purine metabolism; IMP biosynthesis via de novo pathway; 5-amino-1-(5-phospho-D-ribosyl)imidazole from N(2)-formyl-N(1)-(5-phospho-D-ribosyl)glycinamide: step 1/2.</text>
</comment>
<dbReference type="AlphaFoldDB" id="A0A8J7WAM3"/>
<dbReference type="GO" id="GO:0005737">
    <property type="term" value="C:cytoplasm"/>
    <property type="evidence" value="ECO:0007669"/>
    <property type="project" value="UniProtKB-SubCell"/>
</dbReference>
<evidence type="ECO:0000256" key="4">
    <source>
        <dbReference type="ARBA" id="ARBA00022755"/>
    </source>
</evidence>
<evidence type="ECO:0000256" key="3">
    <source>
        <dbReference type="ARBA" id="ARBA00022741"/>
    </source>
</evidence>
<dbReference type="GO" id="GO:0006189">
    <property type="term" value="P:'de novo' IMP biosynthetic process"/>
    <property type="evidence" value="ECO:0007669"/>
    <property type="project" value="UniProtKB-UniRule"/>
</dbReference>
<name>A0A8J7WAM3_9EURY</name>
<keyword evidence="3 6" id="KW-0547">Nucleotide-binding</keyword>
<comment type="subunit">
    <text evidence="6">Part of the FGAM synthase complex composed of 1 PurL, 1 PurQ and 2 PurS subunits.</text>
</comment>
<evidence type="ECO:0000256" key="6">
    <source>
        <dbReference type="HAMAP-Rule" id="MF_01926"/>
    </source>
</evidence>
<dbReference type="Pfam" id="PF02700">
    <property type="entry name" value="PurS"/>
    <property type="match status" value="1"/>
</dbReference>
<keyword evidence="4 6" id="KW-0658">Purine biosynthesis</keyword>
<protein>
    <recommendedName>
        <fullName evidence="6">Phosphoribosylformylglycinamidine synthase subunit PurS</fullName>
        <shortName evidence="6">FGAM synthase</shortName>
        <ecNumber evidence="6">6.3.5.3</ecNumber>
    </recommendedName>
    <alternativeName>
        <fullName evidence="6">Formylglycinamide ribonucleotide amidotransferase subunit III</fullName>
        <shortName evidence="6">FGAR amidotransferase III</shortName>
        <shortName evidence="6">FGAR-AT III</shortName>
    </alternativeName>
    <alternativeName>
        <fullName evidence="6">Phosphoribosylformylglycinamidine synthase subunit III</fullName>
    </alternativeName>
</protein>
<proteinExistence type="inferred from homology"/>
<dbReference type="EMBL" id="JWHL01000013">
    <property type="protein sequence ID" value="MBR1369452.1"/>
    <property type="molecule type" value="Genomic_DNA"/>
</dbReference>
<dbReference type="RefSeq" id="WP_211531158.1">
    <property type="nucleotide sequence ID" value="NZ_JWHL01000013.1"/>
</dbReference>
<dbReference type="PANTHER" id="PTHR34696:SF1">
    <property type="entry name" value="PHOSPHORIBOSYLFORMYLGLYCINAMIDINE SYNTHASE SUBUNIT PURS"/>
    <property type="match status" value="1"/>
</dbReference>
<evidence type="ECO:0000256" key="5">
    <source>
        <dbReference type="ARBA" id="ARBA00022840"/>
    </source>
</evidence>
<keyword evidence="5 6" id="KW-0067">ATP-binding</keyword>
<dbReference type="NCBIfam" id="TIGR00302">
    <property type="entry name" value="phosphoribosylformylglycinamidine synthase subunit PurS"/>
    <property type="match status" value="1"/>
</dbReference>